<evidence type="ECO:0000256" key="1">
    <source>
        <dbReference type="SAM" id="MobiDB-lite"/>
    </source>
</evidence>
<reference evidence="2" key="1">
    <citation type="submission" date="2018-03" db="EMBL/GenBank/DDBJ databases">
        <authorList>
            <person name="Guldener U."/>
        </authorList>
    </citation>
    <scope>NUCLEOTIDE SEQUENCE</scope>
</reference>
<accession>A0AAE8SF15</accession>
<dbReference type="EMBL" id="ONZP01000089">
    <property type="protein sequence ID" value="SPJ73141.1"/>
    <property type="molecule type" value="Genomic_DNA"/>
</dbReference>
<sequence>MVAIAIGNSPTDAEKDEACAQQRTGDANTRWLENLSRRVYEVTMAIAPAEHIVAEVLWGRL</sequence>
<keyword evidence="3" id="KW-1185">Reference proteome</keyword>
<dbReference type="AlphaFoldDB" id="A0AAE8SF15"/>
<feature type="region of interest" description="Disordered" evidence="1">
    <location>
        <begin position="1"/>
        <end position="23"/>
    </location>
</feature>
<organism evidence="2 3">
    <name type="scientific">Fusarium torulosum</name>
    <dbReference type="NCBI Taxonomy" id="33205"/>
    <lineage>
        <taxon>Eukaryota</taxon>
        <taxon>Fungi</taxon>
        <taxon>Dikarya</taxon>
        <taxon>Ascomycota</taxon>
        <taxon>Pezizomycotina</taxon>
        <taxon>Sordariomycetes</taxon>
        <taxon>Hypocreomycetidae</taxon>
        <taxon>Hypocreales</taxon>
        <taxon>Nectriaceae</taxon>
        <taxon>Fusarium</taxon>
    </lineage>
</organism>
<proteinExistence type="predicted"/>
<name>A0AAE8SF15_9HYPO</name>
<evidence type="ECO:0000313" key="2">
    <source>
        <dbReference type="EMBL" id="SPJ73141.1"/>
    </source>
</evidence>
<evidence type="ECO:0000313" key="3">
    <source>
        <dbReference type="Proteomes" id="UP001187734"/>
    </source>
</evidence>
<comment type="caution">
    <text evidence="2">The sequence shown here is derived from an EMBL/GenBank/DDBJ whole genome shotgun (WGS) entry which is preliminary data.</text>
</comment>
<dbReference type="Proteomes" id="UP001187734">
    <property type="component" value="Unassembled WGS sequence"/>
</dbReference>
<gene>
    <name evidence="2" type="ORF">FTOL_02870</name>
</gene>
<protein>
    <submittedName>
        <fullName evidence="2">Uncharacterized protein</fullName>
    </submittedName>
</protein>